<proteinExistence type="predicted"/>
<dbReference type="EMBL" id="JBICBT010000228">
    <property type="protein sequence ID" value="KAL3119985.1"/>
    <property type="molecule type" value="Genomic_DNA"/>
</dbReference>
<keyword evidence="2" id="KW-1185">Reference proteome</keyword>
<accession>A0ABD2LXK8</accession>
<protein>
    <submittedName>
        <fullName evidence="1">Uncharacterized protein</fullName>
    </submittedName>
</protein>
<comment type="caution">
    <text evidence="1">The sequence shown here is derived from an EMBL/GenBank/DDBJ whole genome shotgun (WGS) entry which is preliminary data.</text>
</comment>
<dbReference type="AlphaFoldDB" id="A0ABD2LXK8"/>
<dbReference type="Proteomes" id="UP001620626">
    <property type="component" value="Unassembled WGS sequence"/>
</dbReference>
<name>A0ABD2LXK8_9BILA</name>
<sequence length="190" mass="21268">MPLKVTQILWPLSAQIHTIDFVRFDFPKCGENQQKLGKDNECNSVDSLFRCFGRSQSISSRWQRTHKTRPSPFDLQSLGNAIGGTLIHYFRLRSTTLLVGTRFRVFSVLTTSASMDANFCPGGCHRIALLPFAHMLLVLDHCLSREGLNFLLSADSKTMDKLRVFRAIPEAHKSSNAVCSLATLPLVNSL</sequence>
<reference evidence="1 2" key="1">
    <citation type="submission" date="2024-10" db="EMBL/GenBank/DDBJ databases">
        <authorList>
            <person name="Kim D."/>
        </authorList>
    </citation>
    <scope>NUCLEOTIDE SEQUENCE [LARGE SCALE GENOMIC DNA]</scope>
    <source>
        <strain evidence="1">BH-2024</strain>
    </source>
</reference>
<evidence type="ECO:0000313" key="1">
    <source>
        <dbReference type="EMBL" id="KAL3119985.1"/>
    </source>
</evidence>
<organism evidence="1 2">
    <name type="scientific">Heterodera trifolii</name>
    <dbReference type="NCBI Taxonomy" id="157864"/>
    <lineage>
        <taxon>Eukaryota</taxon>
        <taxon>Metazoa</taxon>
        <taxon>Ecdysozoa</taxon>
        <taxon>Nematoda</taxon>
        <taxon>Chromadorea</taxon>
        <taxon>Rhabditida</taxon>
        <taxon>Tylenchina</taxon>
        <taxon>Tylenchomorpha</taxon>
        <taxon>Tylenchoidea</taxon>
        <taxon>Heteroderidae</taxon>
        <taxon>Heteroderinae</taxon>
        <taxon>Heterodera</taxon>
    </lineage>
</organism>
<gene>
    <name evidence="1" type="ORF">niasHT_007113</name>
</gene>
<evidence type="ECO:0000313" key="2">
    <source>
        <dbReference type="Proteomes" id="UP001620626"/>
    </source>
</evidence>